<accession>A0A1Q3DAV6</accession>
<dbReference type="STRING" id="3775.A0A1Q3DAV6"/>
<dbReference type="OrthoDB" id="683469at2759"/>
<evidence type="ECO:0000313" key="1">
    <source>
        <dbReference type="EMBL" id="GAV89656.1"/>
    </source>
</evidence>
<comment type="caution">
    <text evidence="1">The sequence shown here is derived from an EMBL/GenBank/DDBJ whole genome shotgun (WGS) entry which is preliminary data.</text>
</comment>
<dbReference type="Proteomes" id="UP000187406">
    <property type="component" value="Unassembled WGS sequence"/>
</dbReference>
<keyword evidence="2" id="KW-1185">Reference proteome</keyword>
<organism evidence="1 2">
    <name type="scientific">Cephalotus follicularis</name>
    <name type="common">Albany pitcher plant</name>
    <dbReference type="NCBI Taxonomy" id="3775"/>
    <lineage>
        <taxon>Eukaryota</taxon>
        <taxon>Viridiplantae</taxon>
        <taxon>Streptophyta</taxon>
        <taxon>Embryophyta</taxon>
        <taxon>Tracheophyta</taxon>
        <taxon>Spermatophyta</taxon>
        <taxon>Magnoliopsida</taxon>
        <taxon>eudicotyledons</taxon>
        <taxon>Gunneridae</taxon>
        <taxon>Pentapetalae</taxon>
        <taxon>rosids</taxon>
        <taxon>fabids</taxon>
        <taxon>Oxalidales</taxon>
        <taxon>Cephalotaceae</taxon>
        <taxon>Cephalotus</taxon>
    </lineage>
</organism>
<protein>
    <submittedName>
        <fullName evidence="1">Uncharacterized protein</fullName>
    </submittedName>
</protein>
<name>A0A1Q3DAV6_CEPFO</name>
<dbReference type="EMBL" id="BDDD01005648">
    <property type="protein sequence ID" value="GAV89656.1"/>
    <property type="molecule type" value="Genomic_DNA"/>
</dbReference>
<sequence length="118" mass="13623">MADLFVDWDASYIFLPKWMVAMKASNPYSIVAWHMVKSVRLGLQVFQRIFWAFGADIEAFKYCRPIICLDGTHLCGKCKGNCSLLLVLMGIDSYSHWLSLSRRVNRMTFECGLWLTCD</sequence>
<evidence type="ECO:0000313" key="2">
    <source>
        <dbReference type="Proteomes" id="UP000187406"/>
    </source>
</evidence>
<gene>
    <name evidence="1" type="ORF">CFOL_v3_33070</name>
</gene>
<dbReference type="AlphaFoldDB" id="A0A1Q3DAV6"/>
<dbReference type="InParanoid" id="A0A1Q3DAV6"/>
<reference evidence="2" key="1">
    <citation type="submission" date="2016-04" db="EMBL/GenBank/DDBJ databases">
        <title>Cephalotus genome sequencing.</title>
        <authorList>
            <person name="Fukushima K."/>
            <person name="Hasebe M."/>
            <person name="Fang X."/>
        </authorList>
    </citation>
    <scope>NUCLEOTIDE SEQUENCE [LARGE SCALE GENOMIC DNA]</scope>
    <source>
        <strain evidence="2">cv. St1</strain>
    </source>
</reference>
<proteinExistence type="predicted"/>